<dbReference type="EMBL" id="JAAGYP010000083">
    <property type="protein sequence ID" value="NEN73314.1"/>
    <property type="molecule type" value="Genomic_DNA"/>
</dbReference>
<reference evidence="1 2" key="1">
    <citation type="submission" date="2020-02" db="EMBL/GenBank/DDBJ databases">
        <authorList>
            <person name="Subbiah M."/>
            <person name="Call D."/>
        </authorList>
    </citation>
    <scope>NUCLEOTIDE SEQUENCE [LARGE SCALE GENOMIC DNA]</scope>
    <source>
        <strain evidence="1 2">8375wB1</strain>
    </source>
</reference>
<dbReference type="RefSeq" id="WP_044695171.1">
    <property type="nucleotide sequence ID" value="NZ_CDQY01000355.1"/>
</dbReference>
<evidence type="ECO:0000313" key="1">
    <source>
        <dbReference type="EMBL" id="NEN73314.1"/>
    </source>
</evidence>
<evidence type="ECO:0000313" key="2">
    <source>
        <dbReference type="Proteomes" id="UP000471360"/>
    </source>
</evidence>
<protein>
    <submittedName>
        <fullName evidence="1">Head-tail adaptor protein</fullName>
    </submittedName>
</protein>
<dbReference type="AlphaFoldDB" id="A0A8T6QEH8"/>
<name>A0A8T6QEH8_ECOLX</name>
<dbReference type="Proteomes" id="UP000471360">
    <property type="component" value="Unassembled WGS sequence"/>
</dbReference>
<dbReference type="Pfam" id="PF05521">
    <property type="entry name" value="Phage_HCP"/>
    <property type="match status" value="1"/>
</dbReference>
<comment type="caution">
    <text evidence="1">The sequence shown here is derived from an EMBL/GenBank/DDBJ whole genome shotgun (WGS) entry which is preliminary data.</text>
</comment>
<proteinExistence type="predicted"/>
<organism evidence="1 2">
    <name type="scientific">Escherichia coli</name>
    <dbReference type="NCBI Taxonomy" id="562"/>
    <lineage>
        <taxon>Bacteria</taxon>
        <taxon>Pseudomonadati</taxon>
        <taxon>Pseudomonadota</taxon>
        <taxon>Gammaproteobacteria</taxon>
        <taxon>Enterobacterales</taxon>
        <taxon>Enterobacteriaceae</taxon>
        <taxon>Escherichia</taxon>
    </lineage>
</organism>
<dbReference type="InterPro" id="IPR008767">
    <property type="entry name" value="Phage_SPP1_head-tail_adaptor"/>
</dbReference>
<dbReference type="Gene3D" id="2.40.10.270">
    <property type="entry name" value="Bacteriophage SPP1 head-tail adaptor protein"/>
    <property type="match status" value="1"/>
</dbReference>
<sequence length="116" mass="12596">MAISAGRLTQMISVLNPVLTRNAAGEMTEEWVSCGKIHADIWGRGSRERMQSGAEMAQAEIRIWVRGQSGREITAASRLHVLSGPWRDCILNVVGVPVPDATGGRLEILCRLGGEK</sequence>
<accession>A0A8T6QEH8</accession>
<gene>
    <name evidence="1" type="ORF">G3W53_25200</name>
</gene>
<dbReference type="InterPro" id="IPR038666">
    <property type="entry name" value="SSP1_head-tail_sf"/>
</dbReference>